<dbReference type="PROSITE" id="PS50931">
    <property type="entry name" value="HTH_LYSR"/>
    <property type="match status" value="1"/>
</dbReference>
<dbReference type="STRING" id="77635.BISU_1283"/>
<evidence type="ECO:0000259" key="5">
    <source>
        <dbReference type="PROSITE" id="PS50931"/>
    </source>
</evidence>
<dbReference type="Proteomes" id="UP000029055">
    <property type="component" value="Unassembled WGS sequence"/>
</dbReference>
<dbReference type="SUPFAM" id="SSF46785">
    <property type="entry name" value="Winged helix' DNA-binding domain"/>
    <property type="match status" value="1"/>
</dbReference>
<keyword evidence="3" id="KW-0238">DNA-binding</keyword>
<evidence type="ECO:0000256" key="1">
    <source>
        <dbReference type="ARBA" id="ARBA00009437"/>
    </source>
</evidence>
<dbReference type="InterPro" id="IPR036388">
    <property type="entry name" value="WH-like_DNA-bd_sf"/>
</dbReference>
<reference evidence="6 7" key="1">
    <citation type="submission" date="2014-03" db="EMBL/GenBank/DDBJ databases">
        <title>Genomics of Bifidobacteria.</title>
        <authorList>
            <person name="Ventura M."/>
            <person name="Milani C."/>
            <person name="Lugli G.A."/>
        </authorList>
    </citation>
    <scope>NUCLEOTIDE SEQUENCE [LARGE SCALE GENOMIC DNA]</scope>
    <source>
        <strain evidence="6 7">LMG 11597</strain>
    </source>
</reference>
<dbReference type="eggNOG" id="COG0583">
    <property type="taxonomic scope" value="Bacteria"/>
</dbReference>
<comment type="caution">
    <text evidence="6">The sequence shown here is derived from an EMBL/GenBank/DDBJ whole genome shotgun (WGS) entry which is preliminary data.</text>
</comment>
<dbReference type="EMBL" id="JGZR01000001">
    <property type="protein sequence ID" value="KFJ05167.1"/>
    <property type="molecule type" value="Genomic_DNA"/>
</dbReference>
<accession>A0A087EBL6</accession>
<keyword evidence="2" id="KW-0805">Transcription regulation</keyword>
<dbReference type="SUPFAM" id="SSF53850">
    <property type="entry name" value="Periplasmic binding protein-like II"/>
    <property type="match status" value="1"/>
</dbReference>
<evidence type="ECO:0000313" key="6">
    <source>
        <dbReference type="EMBL" id="KFJ05167.1"/>
    </source>
</evidence>
<dbReference type="RefSeq" id="WP_024464113.1">
    <property type="nucleotide sequence ID" value="NZ_CP062939.1"/>
</dbReference>
<keyword evidence="7" id="KW-1185">Reference proteome</keyword>
<dbReference type="InterPro" id="IPR005119">
    <property type="entry name" value="LysR_subst-bd"/>
</dbReference>
<dbReference type="Pfam" id="PF00126">
    <property type="entry name" value="HTH_1"/>
    <property type="match status" value="1"/>
</dbReference>
<gene>
    <name evidence="6" type="ORF">BISU_1283</name>
</gene>
<proteinExistence type="inferred from homology"/>
<dbReference type="PANTHER" id="PTHR30346:SF29">
    <property type="entry name" value="LYSR SUBSTRATE-BINDING"/>
    <property type="match status" value="1"/>
</dbReference>
<evidence type="ECO:0000256" key="2">
    <source>
        <dbReference type="ARBA" id="ARBA00023015"/>
    </source>
</evidence>
<name>A0A087EBL6_9BIFI</name>
<evidence type="ECO:0000313" key="7">
    <source>
        <dbReference type="Proteomes" id="UP000029055"/>
    </source>
</evidence>
<dbReference type="GO" id="GO:0003700">
    <property type="term" value="F:DNA-binding transcription factor activity"/>
    <property type="evidence" value="ECO:0007669"/>
    <property type="project" value="InterPro"/>
</dbReference>
<dbReference type="OrthoDB" id="3181812at2"/>
<evidence type="ECO:0000256" key="4">
    <source>
        <dbReference type="ARBA" id="ARBA00023163"/>
    </source>
</evidence>
<feature type="domain" description="HTH lysR-type" evidence="5">
    <location>
        <begin position="7"/>
        <end position="59"/>
    </location>
</feature>
<dbReference type="AlphaFoldDB" id="A0A087EBL6"/>
<protein>
    <submittedName>
        <fullName evidence="6">LysR family transcriptional regulator</fullName>
    </submittedName>
</protein>
<comment type="similarity">
    <text evidence="1">Belongs to the LysR transcriptional regulatory family.</text>
</comment>
<evidence type="ECO:0000256" key="3">
    <source>
        <dbReference type="ARBA" id="ARBA00023125"/>
    </source>
</evidence>
<dbReference type="InterPro" id="IPR036390">
    <property type="entry name" value="WH_DNA-bd_sf"/>
</dbReference>
<dbReference type="PANTHER" id="PTHR30346">
    <property type="entry name" value="TRANSCRIPTIONAL DUAL REGULATOR HCAR-RELATED"/>
    <property type="match status" value="1"/>
</dbReference>
<organism evidence="6 7">
    <name type="scientific">Bifidobacterium subtile</name>
    <dbReference type="NCBI Taxonomy" id="77635"/>
    <lineage>
        <taxon>Bacteria</taxon>
        <taxon>Bacillati</taxon>
        <taxon>Actinomycetota</taxon>
        <taxon>Actinomycetes</taxon>
        <taxon>Bifidobacteriales</taxon>
        <taxon>Bifidobacteriaceae</taxon>
        <taxon>Bifidobacterium</taxon>
    </lineage>
</organism>
<dbReference type="GO" id="GO:0003677">
    <property type="term" value="F:DNA binding"/>
    <property type="evidence" value="ECO:0007669"/>
    <property type="project" value="UniProtKB-KW"/>
</dbReference>
<sequence length="317" mass="34726">MFNTWRLQLLVQFEVLGTMHRVAEVMNVSASTVSQQLSLLERETNTVLFERAGRRVRLTLAGHEFARQVHSVLGELELIENSMNGKSSIMQGTVRVAAFASALRSIVIPAAADIREQYPSLETKMFEMEPGQSIPALDLHQTDIAIVAYFGKPTLDKRDRKLVALGSDALKIVVGQHNELAQRTSTAIDALDKQRWAMEFDSAYLSDYLKHLCRESGFAPQIGGVFASYAAMQEAVRRDLMICGLPELAILSDEGVSLLDFAPARHRNIFMVTRASQRNVKAVQAVYSAIQASAKQVLDDAAATAGDGQSGQSGQSA</sequence>
<dbReference type="InterPro" id="IPR000847">
    <property type="entry name" value="LysR_HTH_N"/>
</dbReference>
<dbReference type="Pfam" id="PF03466">
    <property type="entry name" value="LysR_substrate"/>
    <property type="match status" value="1"/>
</dbReference>
<dbReference type="Gene3D" id="1.10.10.10">
    <property type="entry name" value="Winged helix-like DNA-binding domain superfamily/Winged helix DNA-binding domain"/>
    <property type="match status" value="1"/>
</dbReference>
<dbReference type="GO" id="GO:0032993">
    <property type="term" value="C:protein-DNA complex"/>
    <property type="evidence" value="ECO:0007669"/>
    <property type="project" value="TreeGrafter"/>
</dbReference>
<keyword evidence="4" id="KW-0804">Transcription</keyword>
<dbReference type="Gene3D" id="3.40.190.10">
    <property type="entry name" value="Periplasmic binding protein-like II"/>
    <property type="match status" value="2"/>
</dbReference>